<gene>
    <name evidence="6" type="ORF">N0V83_008574</name>
</gene>
<name>A0A9W8Y2J2_9PLEO</name>
<dbReference type="Proteomes" id="UP001140560">
    <property type="component" value="Unassembled WGS sequence"/>
</dbReference>
<dbReference type="PROSITE" id="PS01031">
    <property type="entry name" value="SHSP"/>
    <property type="match status" value="1"/>
</dbReference>
<evidence type="ECO:0000256" key="1">
    <source>
        <dbReference type="ARBA" id="ARBA00023016"/>
    </source>
</evidence>
<accession>A0A9W8Y2J2</accession>
<evidence type="ECO:0000259" key="5">
    <source>
        <dbReference type="PROSITE" id="PS01031"/>
    </source>
</evidence>
<keyword evidence="1" id="KW-0346">Stress response</keyword>
<protein>
    <recommendedName>
        <fullName evidence="5">SHSP domain-containing protein</fullName>
    </recommendedName>
</protein>
<dbReference type="PANTHER" id="PTHR11527">
    <property type="entry name" value="HEAT-SHOCK PROTEIN 20 FAMILY MEMBER"/>
    <property type="match status" value="1"/>
</dbReference>
<dbReference type="Gene3D" id="2.60.40.790">
    <property type="match status" value="2"/>
</dbReference>
<organism evidence="6 7">
    <name type="scientific">Neocucurbitaria cava</name>
    <dbReference type="NCBI Taxonomy" id="798079"/>
    <lineage>
        <taxon>Eukaryota</taxon>
        <taxon>Fungi</taxon>
        <taxon>Dikarya</taxon>
        <taxon>Ascomycota</taxon>
        <taxon>Pezizomycotina</taxon>
        <taxon>Dothideomycetes</taxon>
        <taxon>Pleosporomycetidae</taxon>
        <taxon>Pleosporales</taxon>
        <taxon>Pleosporineae</taxon>
        <taxon>Cucurbitariaceae</taxon>
        <taxon>Neocucurbitaria</taxon>
    </lineage>
</organism>
<dbReference type="InterPro" id="IPR002068">
    <property type="entry name" value="A-crystallin/Hsp20_dom"/>
</dbReference>
<dbReference type="SUPFAM" id="SSF49764">
    <property type="entry name" value="HSP20-like chaperones"/>
    <property type="match status" value="1"/>
</dbReference>
<comment type="caution">
    <text evidence="6">The sequence shown here is derived from an EMBL/GenBank/DDBJ whole genome shotgun (WGS) entry which is preliminary data.</text>
</comment>
<evidence type="ECO:0000256" key="3">
    <source>
        <dbReference type="RuleBase" id="RU003616"/>
    </source>
</evidence>
<feature type="domain" description="SHSP" evidence="5">
    <location>
        <begin position="89"/>
        <end position="312"/>
    </location>
</feature>
<evidence type="ECO:0000313" key="7">
    <source>
        <dbReference type="Proteomes" id="UP001140560"/>
    </source>
</evidence>
<feature type="region of interest" description="Disordered" evidence="4">
    <location>
        <begin position="134"/>
        <end position="190"/>
    </location>
</feature>
<feature type="compositionally biased region" description="Basic and acidic residues" evidence="4">
    <location>
        <begin position="224"/>
        <end position="233"/>
    </location>
</feature>
<reference evidence="6" key="1">
    <citation type="submission" date="2022-10" db="EMBL/GenBank/DDBJ databases">
        <title>Tapping the CABI collections for fungal endophytes: first genome assemblies for Collariella, Neodidymelliopsis, Ascochyta clinopodiicola, Didymella pomorum, Didymosphaeria variabile, Neocosmospora piperis and Neocucurbitaria cava.</title>
        <authorList>
            <person name="Hill R."/>
        </authorList>
    </citation>
    <scope>NUCLEOTIDE SEQUENCE</scope>
    <source>
        <strain evidence="6">IMI 356814</strain>
    </source>
</reference>
<evidence type="ECO:0000313" key="6">
    <source>
        <dbReference type="EMBL" id="KAJ4364958.1"/>
    </source>
</evidence>
<keyword evidence="7" id="KW-1185">Reference proteome</keyword>
<dbReference type="Pfam" id="PF00011">
    <property type="entry name" value="HSP20"/>
    <property type="match status" value="1"/>
</dbReference>
<dbReference type="AlphaFoldDB" id="A0A9W8Y2J2"/>
<feature type="region of interest" description="Disordered" evidence="4">
    <location>
        <begin position="213"/>
        <end position="267"/>
    </location>
</feature>
<evidence type="ECO:0000256" key="2">
    <source>
        <dbReference type="PROSITE-ProRule" id="PRU00285"/>
    </source>
</evidence>
<proteinExistence type="inferred from homology"/>
<sequence length="312" mass="34749">MAFVLTPRPVPAYQVPQCNPFGFCAPVSRPTYSYRVSRPQPRQPTYSSFNHFFSQVDELLGEIDRHAQHQEQLAAHLRAQREAHHQRQQRKRALRAKFAVSPTEQGWQIDGDIQGFEQDNISIEVTDEHTLKIAGNTRWQSEKVQPQTQLPETDASARADDVTQNGSENENALEPEATPVGVDSDTESHKSYQATVEDDFEDLGAEVASLISASSAPSTVGESTHPKGDETAARESTAAVTSKTPQPEHGEIALQQEKQPQEEDRVHGSFERTFRFPQRVNISNVSASFKDGGLKITVPRAQVLQTRRIVIS</sequence>
<dbReference type="CDD" id="cd06464">
    <property type="entry name" value="ACD_sHsps-like"/>
    <property type="match status" value="1"/>
</dbReference>
<dbReference type="OrthoDB" id="1431247at2759"/>
<dbReference type="InterPro" id="IPR031107">
    <property type="entry name" value="Small_HSP"/>
</dbReference>
<feature type="compositionally biased region" description="Polar residues" evidence="4">
    <location>
        <begin position="213"/>
        <end position="222"/>
    </location>
</feature>
<dbReference type="InterPro" id="IPR008978">
    <property type="entry name" value="HSP20-like_chaperone"/>
</dbReference>
<dbReference type="EMBL" id="JAPEUY010000016">
    <property type="protein sequence ID" value="KAJ4364958.1"/>
    <property type="molecule type" value="Genomic_DNA"/>
</dbReference>
<evidence type="ECO:0000256" key="4">
    <source>
        <dbReference type="SAM" id="MobiDB-lite"/>
    </source>
</evidence>
<comment type="similarity">
    <text evidence="2 3">Belongs to the small heat shock protein (HSP20) family.</text>
</comment>
<feature type="compositionally biased region" description="Polar residues" evidence="4">
    <location>
        <begin position="137"/>
        <end position="151"/>
    </location>
</feature>